<keyword evidence="1" id="KW-0472">Membrane</keyword>
<reference evidence="2 3" key="1">
    <citation type="submission" date="2019-02" db="EMBL/GenBank/DDBJ databases">
        <title>Deep-cultivation of Planctomycetes and their phenomic and genomic characterization uncovers novel biology.</title>
        <authorList>
            <person name="Wiegand S."/>
            <person name="Jogler M."/>
            <person name="Boedeker C."/>
            <person name="Pinto D."/>
            <person name="Vollmers J."/>
            <person name="Rivas-Marin E."/>
            <person name="Kohn T."/>
            <person name="Peeters S.H."/>
            <person name="Heuer A."/>
            <person name="Rast P."/>
            <person name="Oberbeckmann S."/>
            <person name="Bunk B."/>
            <person name="Jeske O."/>
            <person name="Meyerdierks A."/>
            <person name="Storesund J.E."/>
            <person name="Kallscheuer N."/>
            <person name="Luecker S."/>
            <person name="Lage O.M."/>
            <person name="Pohl T."/>
            <person name="Merkel B.J."/>
            <person name="Hornburger P."/>
            <person name="Mueller R.-W."/>
            <person name="Bruemmer F."/>
            <person name="Labrenz M."/>
            <person name="Spormann A.M."/>
            <person name="Op Den Camp H."/>
            <person name="Overmann J."/>
            <person name="Amann R."/>
            <person name="Jetten M.S.M."/>
            <person name="Mascher T."/>
            <person name="Medema M.H."/>
            <person name="Devos D.P."/>
            <person name="Kaster A.-K."/>
            <person name="Ovreas L."/>
            <person name="Rohde M."/>
            <person name="Galperin M.Y."/>
            <person name="Jogler C."/>
        </authorList>
    </citation>
    <scope>NUCLEOTIDE SEQUENCE [LARGE SCALE GENOMIC DNA]</scope>
    <source>
        <strain evidence="2 3">Mal64</strain>
    </source>
</reference>
<dbReference type="RefSeq" id="WP_146400014.1">
    <property type="nucleotide sequence ID" value="NZ_SJPQ01000002.1"/>
</dbReference>
<protein>
    <submittedName>
        <fullName evidence="2">Uncharacterized protein</fullName>
    </submittedName>
</protein>
<feature type="transmembrane region" description="Helical" evidence="1">
    <location>
        <begin position="73"/>
        <end position="95"/>
    </location>
</feature>
<keyword evidence="3" id="KW-1185">Reference proteome</keyword>
<accession>A0A5C5ZMR7</accession>
<name>A0A5C5ZMR7_9BACT</name>
<dbReference type="AlphaFoldDB" id="A0A5C5ZMR7"/>
<feature type="transmembrane region" description="Helical" evidence="1">
    <location>
        <begin position="21"/>
        <end position="41"/>
    </location>
</feature>
<dbReference type="Proteomes" id="UP000315440">
    <property type="component" value="Unassembled WGS sequence"/>
</dbReference>
<dbReference type="OrthoDB" id="678065at2"/>
<sequence length="199" mass="21764">MRRVLRMIPGLLLPRISLYDLRAVLAAAVLGAIVAGVYGALHDQLTYSLSREYFTKLKFHQFDYADPGLGERAFAAVVGLLATWWVGFVAAWFLGRRLFPGQPRATAWRRIALGFAVVLAGGLLGGLAGYAYGVWRGPEADLAGWQWAIERFGVTDARSFVRVAYIHNGGYVGGALGLLAALLTIHPNRRPLQDMPPVE</sequence>
<comment type="caution">
    <text evidence="2">The sequence shown here is derived from an EMBL/GenBank/DDBJ whole genome shotgun (WGS) entry which is preliminary data.</text>
</comment>
<organism evidence="2 3">
    <name type="scientific">Pseudobythopirellula maris</name>
    <dbReference type="NCBI Taxonomy" id="2527991"/>
    <lineage>
        <taxon>Bacteria</taxon>
        <taxon>Pseudomonadati</taxon>
        <taxon>Planctomycetota</taxon>
        <taxon>Planctomycetia</taxon>
        <taxon>Pirellulales</taxon>
        <taxon>Lacipirellulaceae</taxon>
        <taxon>Pseudobythopirellula</taxon>
    </lineage>
</organism>
<keyword evidence="1" id="KW-1133">Transmembrane helix</keyword>
<evidence type="ECO:0000256" key="1">
    <source>
        <dbReference type="SAM" id="Phobius"/>
    </source>
</evidence>
<keyword evidence="1" id="KW-0812">Transmembrane</keyword>
<feature type="transmembrane region" description="Helical" evidence="1">
    <location>
        <begin position="165"/>
        <end position="185"/>
    </location>
</feature>
<proteinExistence type="predicted"/>
<evidence type="ECO:0000313" key="2">
    <source>
        <dbReference type="EMBL" id="TWT88719.1"/>
    </source>
</evidence>
<evidence type="ECO:0000313" key="3">
    <source>
        <dbReference type="Proteomes" id="UP000315440"/>
    </source>
</evidence>
<feature type="transmembrane region" description="Helical" evidence="1">
    <location>
        <begin position="107"/>
        <end position="132"/>
    </location>
</feature>
<dbReference type="EMBL" id="SJPQ01000002">
    <property type="protein sequence ID" value="TWT88719.1"/>
    <property type="molecule type" value="Genomic_DNA"/>
</dbReference>
<gene>
    <name evidence="2" type="ORF">Mal64_22070</name>
</gene>